<organism evidence="2 3">
    <name type="scientific">Streptomyces rochei</name>
    <name type="common">Streptomyces parvullus</name>
    <dbReference type="NCBI Taxonomy" id="1928"/>
    <lineage>
        <taxon>Bacteria</taxon>
        <taxon>Bacillati</taxon>
        <taxon>Actinomycetota</taxon>
        <taxon>Actinomycetes</taxon>
        <taxon>Kitasatosporales</taxon>
        <taxon>Streptomycetaceae</taxon>
        <taxon>Streptomyces</taxon>
        <taxon>Streptomyces rochei group</taxon>
    </lineage>
</organism>
<dbReference type="EMBL" id="CP121272">
    <property type="protein sequence ID" value="WMC90945.1"/>
    <property type="molecule type" value="Genomic_DNA"/>
</dbReference>
<evidence type="ECO:0000313" key="2">
    <source>
        <dbReference type="EMBL" id="WMC90945.1"/>
    </source>
</evidence>
<feature type="region of interest" description="Disordered" evidence="1">
    <location>
        <begin position="49"/>
        <end position="73"/>
    </location>
</feature>
<protein>
    <submittedName>
        <fullName evidence="2">Uncharacterized protein</fullName>
    </submittedName>
</protein>
<dbReference type="AlphaFoldDB" id="A0AAX3ZVH4"/>
<proteinExistence type="predicted"/>
<gene>
    <name evidence="2" type="ORF">P7W03_35475</name>
</gene>
<dbReference type="Proteomes" id="UP001231701">
    <property type="component" value="Plasmid unnamed"/>
</dbReference>
<reference evidence="2" key="1">
    <citation type="submission" date="2023-03" db="EMBL/GenBank/DDBJ databases">
        <title>Borrelidin-producing and root-colonizing Streptomyces rochei is a potent biopesticide for soil-borne oomycete-caused plant diseases.</title>
        <authorList>
            <person name="Zhou D."/>
            <person name="Wang X."/>
            <person name="Navarro-Munoz J.C."/>
            <person name="Li W."/>
            <person name="Li J."/>
            <person name="Jiu M."/>
            <person name="Deng S."/>
            <person name="Ye Y."/>
            <person name="Daly P."/>
            <person name="Wei L."/>
        </authorList>
    </citation>
    <scope>NUCLEOTIDE SEQUENCE</scope>
    <source>
        <strain evidence="2">JK1</strain>
        <plasmid evidence="2">unnamed</plasmid>
    </source>
</reference>
<name>A0AAX3ZVH4_STRRO</name>
<dbReference type="GeneID" id="90947452"/>
<evidence type="ECO:0000313" key="3">
    <source>
        <dbReference type="Proteomes" id="UP001231701"/>
    </source>
</evidence>
<evidence type="ECO:0000256" key="1">
    <source>
        <dbReference type="SAM" id="MobiDB-lite"/>
    </source>
</evidence>
<sequence length="73" mass="7989">MAEDLVEHIDAEGISVAAADAEDERREAKGRTDVQGLVQHLPCVLAHRADPVGATNHDQRQQLGYRADRRTAS</sequence>
<accession>A0AAX3ZVH4</accession>
<geneLocation type="plasmid" evidence="2 3">
    <name>unnamed</name>
</geneLocation>
<keyword evidence="2" id="KW-0614">Plasmid</keyword>
<dbReference type="RefSeq" id="WP_306693639.1">
    <property type="nucleotide sequence ID" value="NZ_CP121272.1"/>
</dbReference>